<dbReference type="Proteomes" id="UP000789390">
    <property type="component" value="Unassembled WGS sequence"/>
</dbReference>
<dbReference type="EMBL" id="CAKKLH010000022">
    <property type="protein sequence ID" value="CAH0099601.1"/>
    <property type="molecule type" value="Genomic_DNA"/>
</dbReference>
<accession>A0A8J2WAS2</accession>
<dbReference type="AlphaFoldDB" id="A0A8J2WAS2"/>
<keyword evidence="2" id="KW-1185">Reference proteome</keyword>
<evidence type="ECO:0000313" key="2">
    <source>
        <dbReference type="Proteomes" id="UP000789390"/>
    </source>
</evidence>
<reference evidence="1" key="1">
    <citation type="submission" date="2021-11" db="EMBL/GenBank/DDBJ databases">
        <authorList>
            <person name="Schell T."/>
        </authorList>
    </citation>
    <scope>NUCLEOTIDE SEQUENCE</scope>
    <source>
        <strain evidence="1">M5</strain>
    </source>
</reference>
<comment type="caution">
    <text evidence="1">The sequence shown here is derived from an EMBL/GenBank/DDBJ whole genome shotgun (WGS) entry which is preliminary data.</text>
</comment>
<name>A0A8J2WAS2_9CRUS</name>
<gene>
    <name evidence="1" type="ORF">DGAL_LOCUS1748</name>
</gene>
<dbReference type="OrthoDB" id="10438088at2759"/>
<sequence length="176" mass="20394">MTIKFNSLKMDDTTKTSHDHKHCWVYPEDALDYLNHVGKFGENDKPIQISECFQVWGRGRPRPHLDQIILPKGTTLQSNIPKERFTKGRGRGYLLLGNSTFDNDIHPSTSADMFNPNLVSYSAFDKNLKEFRKNQGQSKVACRKMTLKDIEDEYNKTKYLSSQKPLFDIHDFPPLK</sequence>
<organism evidence="1 2">
    <name type="scientific">Daphnia galeata</name>
    <dbReference type="NCBI Taxonomy" id="27404"/>
    <lineage>
        <taxon>Eukaryota</taxon>
        <taxon>Metazoa</taxon>
        <taxon>Ecdysozoa</taxon>
        <taxon>Arthropoda</taxon>
        <taxon>Crustacea</taxon>
        <taxon>Branchiopoda</taxon>
        <taxon>Diplostraca</taxon>
        <taxon>Cladocera</taxon>
        <taxon>Anomopoda</taxon>
        <taxon>Daphniidae</taxon>
        <taxon>Daphnia</taxon>
    </lineage>
</organism>
<proteinExistence type="predicted"/>
<evidence type="ECO:0000313" key="1">
    <source>
        <dbReference type="EMBL" id="CAH0099601.1"/>
    </source>
</evidence>
<protein>
    <submittedName>
        <fullName evidence="1">Uncharacterized protein</fullName>
    </submittedName>
</protein>